<feature type="transmembrane region" description="Helical" evidence="2">
    <location>
        <begin position="92"/>
        <end position="114"/>
    </location>
</feature>
<keyword evidence="2" id="KW-0812">Transmembrane</keyword>
<evidence type="ECO:0000313" key="3">
    <source>
        <dbReference type="EMBL" id="GAA2532284.1"/>
    </source>
</evidence>
<dbReference type="EMBL" id="BAAARY010000032">
    <property type="protein sequence ID" value="GAA2532284.1"/>
    <property type="molecule type" value="Genomic_DNA"/>
</dbReference>
<evidence type="ECO:0000313" key="4">
    <source>
        <dbReference type="Proteomes" id="UP001499978"/>
    </source>
</evidence>
<keyword evidence="4" id="KW-1185">Reference proteome</keyword>
<evidence type="ECO:0000256" key="2">
    <source>
        <dbReference type="SAM" id="Phobius"/>
    </source>
</evidence>
<name>A0ABN3NSU5_9ACTN</name>
<dbReference type="Proteomes" id="UP001499978">
    <property type="component" value="Unassembled WGS sequence"/>
</dbReference>
<keyword evidence="2" id="KW-0472">Membrane</keyword>
<organism evidence="3 4">
    <name type="scientific">Pilimelia columellifera subsp. columellifera</name>
    <dbReference type="NCBI Taxonomy" id="706583"/>
    <lineage>
        <taxon>Bacteria</taxon>
        <taxon>Bacillati</taxon>
        <taxon>Actinomycetota</taxon>
        <taxon>Actinomycetes</taxon>
        <taxon>Micromonosporales</taxon>
        <taxon>Micromonosporaceae</taxon>
        <taxon>Pilimelia</taxon>
    </lineage>
</organism>
<reference evidence="3 4" key="1">
    <citation type="journal article" date="2019" name="Int. J. Syst. Evol. Microbiol.">
        <title>The Global Catalogue of Microorganisms (GCM) 10K type strain sequencing project: providing services to taxonomists for standard genome sequencing and annotation.</title>
        <authorList>
            <consortium name="The Broad Institute Genomics Platform"/>
            <consortium name="The Broad Institute Genome Sequencing Center for Infectious Disease"/>
            <person name="Wu L."/>
            <person name="Ma J."/>
        </authorList>
    </citation>
    <scope>NUCLEOTIDE SEQUENCE [LARGE SCALE GENOMIC DNA]</scope>
    <source>
        <strain evidence="3 4">JCM 3367</strain>
    </source>
</reference>
<accession>A0ABN3NSU5</accession>
<keyword evidence="1" id="KW-0175">Coiled coil</keyword>
<evidence type="ECO:0000256" key="1">
    <source>
        <dbReference type="SAM" id="Coils"/>
    </source>
</evidence>
<feature type="transmembrane region" description="Helical" evidence="2">
    <location>
        <begin position="120"/>
        <end position="139"/>
    </location>
</feature>
<dbReference type="RefSeq" id="WP_344174429.1">
    <property type="nucleotide sequence ID" value="NZ_BAAARY010000032.1"/>
</dbReference>
<gene>
    <name evidence="3" type="ORF">GCM10010201_34690</name>
</gene>
<sequence length="523" mass="54798">MTAAVQDQAVKETTSGWSTERVESTLLVGILVPIVGASMAAAFTHMHDWTMSLMPGADEWFGWANAVISELLMFAGFLLLRRRIRRSEPYGGPLGVMIGGTALSLCAQIHSVGWDAEWDAMLLAALPALAFMVLIKLIMKEVDSAKKNAAAAAAVEAARKAETADRMKALTAAQAEIRQVRQALAEAETGAVREAETAAAQVTEAETAYREQAEKVAVLEAEISAATAAHQAEISAAAAGHEAEIAARVSALDAAQRELAGVRDSAAAHADAARQARADAEQSRRVAAQATTAATGLQTELAEARQATAAAFEQLRGYADTAGQAKDAAARAVADAATARRHATGVQAELEAVRGELGRAQSEIGEYAERARRLRAEAETARQATAQAEAHRGQIEAHARKFAELAEAENGRLKAEIGELRRAARTAVKAEIVTVDGETVSASRARRLTAVTAPLPLPAGVQLPVVEKVRPETVAAVVAAWHANPAATQGELETATGISDRTIRKVLKALNPDGGPLAIAAGQ</sequence>
<comment type="caution">
    <text evidence="3">The sequence shown here is derived from an EMBL/GenBank/DDBJ whole genome shotgun (WGS) entry which is preliminary data.</text>
</comment>
<feature type="coiled-coil region" evidence="1">
    <location>
        <begin position="357"/>
        <end position="423"/>
    </location>
</feature>
<feature type="transmembrane region" description="Helical" evidence="2">
    <location>
        <begin position="60"/>
        <end position="80"/>
    </location>
</feature>
<proteinExistence type="predicted"/>
<evidence type="ECO:0008006" key="5">
    <source>
        <dbReference type="Google" id="ProtNLM"/>
    </source>
</evidence>
<keyword evidence="2" id="KW-1133">Transmembrane helix</keyword>
<feature type="transmembrane region" description="Helical" evidence="2">
    <location>
        <begin position="26"/>
        <end position="45"/>
    </location>
</feature>
<protein>
    <recommendedName>
        <fullName evidence="5">DUF2637 domain-containing protein</fullName>
    </recommendedName>
</protein>
<feature type="coiled-coil region" evidence="1">
    <location>
        <begin position="170"/>
        <end position="229"/>
    </location>
</feature>